<keyword evidence="10" id="KW-0862">Zinc</keyword>
<comment type="cofactor">
    <cofactor evidence="2">
        <name>Zn(2+)</name>
        <dbReference type="ChEBI" id="CHEBI:29105"/>
    </cofactor>
</comment>
<evidence type="ECO:0000259" key="14">
    <source>
        <dbReference type="Pfam" id="PF17900"/>
    </source>
</evidence>
<sequence length="696" mass="80763">MKLSPIVVFFLFVQFLSAQVQDKVDFVHANVSIEPTPSENRINGNVTYQFDVIEDVSSFYLDAVNLEFSSVFLDDAKIDYDYNGRKITIKKMMEKGDTHLLKLDYIGKPKQTVYFLGWDDGVRNNEQVWTQGQGKYTSHWLPSFDDMMEKVEFDLEIILKQDYTVIANGKLVKQDTLPDDNGYLWQFDMEEPMSSYLVGFAIGDFDKKDIQSSSGMPIELYYERKDSLKAEPTYRYTKHVFDFLENEIDVAYPWKNYKQVPVQDFLYAGMENTTCTIFSNQYVIDSTAFMDKNYVNVNAHEMAHHWFGDLVTETSSEHHWLHEGFATFYAYLAEKDIFGDDYFYWHLLETAKALQRFSGDDGGEALRNPNAGSLTFYEKGAWSLVMLRDKVGEEAFQRGVQNYLNKYAFKNVTIPNFMEELEKVSNTDLEDFEKLWLENPDFPYNQVISFLKEKNTSIKTYFELKNKIAKQPEKTETILKRAWKRLISNQLKENLVLDYGDKLSAAFLGTIIKSEDLKVRQAVILSQNKIPVELQTAVEGLLNDKSYTTIEAALYRLWTDFPQNRSKYLNETDGITGFPNKNIRLLWLTLALVTPEYNPDSKALYFDELSGYTGSEHHFETRLIAFQYLKSIGGFTDTVLKNLVESCSHHVWHFKKSAREILNAFLQSEGNTARIKGLYPLLSQQEKQYLEKTLGE</sequence>
<dbReference type="SUPFAM" id="SSF55486">
    <property type="entry name" value="Metalloproteases ('zincins'), catalytic domain"/>
    <property type="match status" value="1"/>
</dbReference>
<evidence type="ECO:0000256" key="11">
    <source>
        <dbReference type="ARBA" id="ARBA00023049"/>
    </source>
</evidence>
<feature type="chain" id="PRO_5017387937" description="Aminopeptidase N" evidence="12">
    <location>
        <begin position="21"/>
        <end position="696"/>
    </location>
</feature>
<dbReference type="GO" id="GO:0006508">
    <property type="term" value="P:proteolysis"/>
    <property type="evidence" value="ECO:0007669"/>
    <property type="project" value="UniProtKB-KW"/>
</dbReference>
<evidence type="ECO:0000256" key="6">
    <source>
        <dbReference type="ARBA" id="ARBA00022438"/>
    </source>
</evidence>
<dbReference type="InterPro" id="IPR042097">
    <property type="entry name" value="Aminopeptidase_N-like_N_sf"/>
</dbReference>
<dbReference type="InterPro" id="IPR001930">
    <property type="entry name" value="Peptidase_M1"/>
</dbReference>
<reference evidence="15 16" key="1">
    <citation type="submission" date="2018-08" db="EMBL/GenBank/DDBJ databases">
        <title>Proposal of Muricauda 72 sp.nov. and Muricauda NH166 sp.nov., isolated from seawater.</title>
        <authorList>
            <person name="Cheng H."/>
            <person name="Wu Y.-H."/>
            <person name="Guo L.-L."/>
            <person name="Xu X.-W."/>
        </authorList>
    </citation>
    <scope>NUCLEOTIDE SEQUENCE [LARGE SCALE GENOMIC DNA]</scope>
    <source>
        <strain evidence="15 16">KCTC 22173</strain>
    </source>
</reference>
<dbReference type="Pfam" id="PF17900">
    <property type="entry name" value="Peptidase_M1_N"/>
    <property type="match status" value="1"/>
</dbReference>
<keyword evidence="11" id="KW-0482">Metalloprotease</keyword>
<dbReference type="CDD" id="cd09603">
    <property type="entry name" value="M1_APN_like"/>
    <property type="match status" value="1"/>
</dbReference>
<keyword evidence="16" id="KW-1185">Reference proteome</keyword>
<dbReference type="Proteomes" id="UP000266067">
    <property type="component" value="Unassembled WGS sequence"/>
</dbReference>
<comment type="similarity">
    <text evidence="3">Belongs to the peptidase M1 family.</text>
</comment>
<feature type="signal peptide" evidence="12">
    <location>
        <begin position="1"/>
        <end position="20"/>
    </location>
</feature>
<dbReference type="GO" id="GO:0005737">
    <property type="term" value="C:cytoplasm"/>
    <property type="evidence" value="ECO:0007669"/>
    <property type="project" value="TreeGrafter"/>
</dbReference>
<dbReference type="SUPFAM" id="SSF63737">
    <property type="entry name" value="Leukotriene A4 hydrolase N-terminal domain"/>
    <property type="match status" value="1"/>
</dbReference>
<keyword evidence="7" id="KW-0645">Protease</keyword>
<keyword evidence="6" id="KW-0031">Aminopeptidase</keyword>
<dbReference type="InterPro" id="IPR045357">
    <property type="entry name" value="Aminopeptidase_N-like_N"/>
</dbReference>
<dbReference type="Gene3D" id="1.10.390.10">
    <property type="entry name" value="Neutral Protease Domain 2"/>
    <property type="match status" value="1"/>
</dbReference>
<proteinExistence type="inferred from homology"/>
<evidence type="ECO:0000256" key="3">
    <source>
        <dbReference type="ARBA" id="ARBA00010136"/>
    </source>
</evidence>
<evidence type="ECO:0000256" key="2">
    <source>
        <dbReference type="ARBA" id="ARBA00001947"/>
    </source>
</evidence>
<evidence type="ECO:0000256" key="8">
    <source>
        <dbReference type="ARBA" id="ARBA00022723"/>
    </source>
</evidence>
<keyword evidence="8" id="KW-0479">Metal-binding</keyword>
<feature type="domain" description="Peptidase M1 membrane alanine aminopeptidase" evidence="13">
    <location>
        <begin position="236"/>
        <end position="436"/>
    </location>
</feature>
<dbReference type="PRINTS" id="PR00756">
    <property type="entry name" value="ALADIPTASE"/>
</dbReference>
<dbReference type="InterPro" id="IPR014782">
    <property type="entry name" value="Peptidase_M1_dom"/>
</dbReference>
<keyword evidence="9" id="KW-0378">Hydrolase</keyword>
<dbReference type="GO" id="GO:0070006">
    <property type="term" value="F:metalloaminopeptidase activity"/>
    <property type="evidence" value="ECO:0007669"/>
    <property type="project" value="TreeGrafter"/>
</dbReference>
<dbReference type="InterPro" id="IPR050344">
    <property type="entry name" value="Peptidase_M1_aminopeptidases"/>
</dbReference>
<dbReference type="PANTHER" id="PTHR11533:SF174">
    <property type="entry name" value="PUROMYCIN-SENSITIVE AMINOPEPTIDASE-RELATED"/>
    <property type="match status" value="1"/>
</dbReference>
<dbReference type="Pfam" id="PF01433">
    <property type="entry name" value="Peptidase_M1"/>
    <property type="match status" value="1"/>
</dbReference>
<name>A0A3A1N5Y1_9FLAO</name>
<dbReference type="AlphaFoldDB" id="A0A3A1N5Y1"/>
<evidence type="ECO:0000256" key="10">
    <source>
        <dbReference type="ARBA" id="ARBA00022833"/>
    </source>
</evidence>
<accession>A0A3A1N5Y1</accession>
<comment type="catalytic activity">
    <reaction evidence="1">
        <text>Release of an N-terminal amino acid, Xaa-|-Yaa- from a peptide, amide or arylamide. Xaa is preferably Ala, but may be most amino acids including Pro (slow action). When a terminal hydrophobic residue is followed by a prolyl residue, the two may be released as an intact Xaa-Pro dipeptide.</text>
        <dbReference type="EC" id="3.4.11.2"/>
    </reaction>
</comment>
<evidence type="ECO:0000313" key="16">
    <source>
        <dbReference type="Proteomes" id="UP000266067"/>
    </source>
</evidence>
<dbReference type="GO" id="GO:0043171">
    <property type="term" value="P:peptide catabolic process"/>
    <property type="evidence" value="ECO:0007669"/>
    <property type="project" value="TreeGrafter"/>
</dbReference>
<protein>
    <recommendedName>
        <fullName evidence="5">Aminopeptidase N</fullName>
        <ecNumber evidence="4">3.4.11.2</ecNumber>
    </recommendedName>
</protein>
<dbReference type="GO" id="GO:0008270">
    <property type="term" value="F:zinc ion binding"/>
    <property type="evidence" value="ECO:0007669"/>
    <property type="project" value="InterPro"/>
</dbReference>
<evidence type="ECO:0000256" key="5">
    <source>
        <dbReference type="ARBA" id="ARBA00015611"/>
    </source>
</evidence>
<feature type="domain" description="Aminopeptidase N-like N-terminal" evidence="14">
    <location>
        <begin position="28"/>
        <end position="197"/>
    </location>
</feature>
<organism evidence="15 16">
    <name type="scientific">Flagellimonas lutimaris</name>
    <dbReference type="NCBI Taxonomy" id="475082"/>
    <lineage>
        <taxon>Bacteria</taxon>
        <taxon>Pseudomonadati</taxon>
        <taxon>Bacteroidota</taxon>
        <taxon>Flavobacteriia</taxon>
        <taxon>Flavobacteriales</taxon>
        <taxon>Flavobacteriaceae</taxon>
        <taxon>Flagellimonas</taxon>
    </lineage>
</organism>
<dbReference type="GO" id="GO:0005615">
    <property type="term" value="C:extracellular space"/>
    <property type="evidence" value="ECO:0007669"/>
    <property type="project" value="TreeGrafter"/>
</dbReference>
<dbReference type="GO" id="GO:0042277">
    <property type="term" value="F:peptide binding"/>
    <property type="evidence" value="ECO:0007669"/>
    <property type="project" value="TreeGrafter"/>
</dbReference>
<evidence type="ECO:0000256" key="7">
    <source>
        <dbReference type="ARBA" id="ARBA00022670"/>
    </source>
</evidence>
<dbReference type="GO" id="GO:0016285">
    <property type="term" value="F:alanyl aminopeptidase activity"/>
    <property type="evidence" value="ECO:0007669"/>
    <property type="project" value="UniProtKB-EC"/>
</dbReference>
<dbReference type="OrthoDB" id="100605at2"/>
<dbReference type="Gene3D" id="2.60.40.1730">
    <property type="entry name" value="tricorn interacting facor f3 domain"/>
    <property type="match status" value="1"/>
</dbReference>
<dbReference type="EC" id="3.4.11.2" evidence="4"/>
<evidence type="ECO:0000256" key="1">
    <source>
        <dbReference type="ARBA" id="ARBA00000098"/>
    </source>
</evidence>
<evidence type="ECO:0000259" key="13">
    <source>
        <dbReference type="Pfam" id="PF01433"/>
    </source>
</evidence>
<evidence type="ECO:0000256" key="9">
    <source>
        <dbReference type="ARBA" id="ARBA00022801"/>
    </source>
</evidence>
<dbReference type="InterPro" id="IPR027268">
    <property type="entry name" value="Peptidase_M4/M1_CTD_sf"/>
</dbReference>
<dbReference type="PANTHER" id="PTHR11533">
    <property type="entry name" value="PROTEASE M1 ZINC METALLOPROTEASE"/>
    <property type="match status" value="1"/>
</dbReference>
<dbReference type="EMBL" id="QXFH01000072">
    <property type="protein sequence ID" value="RIV33036.1"/>
    <property type="molecule type" value="Genomic_DNA"/>
</dbReference>
<evidence type="ECO:0000256" key="12">
    <source>
        <dbReference type="SAM" id="SignalP"/>
    </source>
</evidence>
<evidence type="ECO:0000313" key="15">
    <source>
        <dbReference type="EMBL" id="RIV33036.1"/>
    </source>
</evidence>
<comment type="caution">
    <text evidence="15">The sequence shown here is derived from an EMBL/GenBank/DDBJ whole genome shotgun (WGS) entry which is preliminary data.</text>
</comment>
<evidence type="ECO:0000256" key="4">
    <source>
        <dbReference type="ARBA" id="ARBA00012564"/>
    </source>
</evidence>
<dbReference type="RefSeq" id="WP_119608294.1">
    <property type="nucleotide sequence ID" value="NZ_QXFH01000072.1"/>
</dbReference>
<keyword evidence="12" id="KW-0732">Signal</keyword>
<dbReference type="GO" id="GO:0016020">
    <property type="term" value="C:membrane"/>
    <property type="evidence" value="ECO:0007669"/>
    <property type="project" value="TreeGrafter"/>
</dbReference>
<gene>
    <name evidence="15" type="ORF">D2V08_11540</name>
</gene>